<feature type="domain" description="EGF-like" evidence="4">
    <location>
        <begin position="301"/>
        <end position="348"/>
    </location>
</feature>
<dbReference type="PROSITE" id="PS01187">
    <property type="entry name" value="EGF_CA"/>
    <property type="match status" value="1"/>
</dbReference>
<evidence type="ECO:0000256" key="2">
    <source>
        <dbReference type="ARBA" id="ARBA00023180"/>
    </source>
</evidence>
<dbReference type="PROSITE" id="PS50184">
    <property type="entry name" value="VWFC_2"/>
    <property type="match status" value="1"/>
</dbReference>
<protein>
    <submittedName>
        <fullName evidence="6">Uncharacterized protein</fullName>
    </submittedName>
</protein>
<proteinExistence type="predicted"/>
<comment type="caution">
    <text evidence="6">The sequence shown here is derived from an EMBL/GenBank/DDBJ whole genome shotgun (WGS) entry which is preliminary data.</text>
</comment>
<dbReference type="GO" id="GO:0005615">
    <property type="term" value="C:extracellular space"/>
    <property type="evidence" value="ECO:0007669"/>
    <property type="project" value="TreeGrafter"/>
</dbReference>
<dbReference type="SUPFAM" id="SSF57196">
    <property type="entry name" value="EGF/Laminin"/>
    <property type="match status" value="1"/>
</dbReference>
<evidence type="ECO:0000259" key="5">
    <source>
        <dbReference type="PROSITE" id="PS50184"/>
    </source>
</evidence>
<gene>
    <name evidence="6" type="ORF">PFISCL1PPCAC_28270</name>
</gene>
<dbReference type="EMBL" id="BTSY01000007">
    <property type="protein sequence ID" value="GMT36973.1"/>
    <property type="molecule type" value="Genomic_DNA"/>
</dbReference>
<keyword evidence="7" id="KW-1185">Reference proteome</keyword>
<dbReference type="AlphaFoldDB" id="A0AAV5X2X2"/>
<keyword evidence="1" id="KW-1015">Disulfide bond</keyword>
<dbReference type="Pfam" id="PF23334">
    <property type="entry name" value="VWC2L_2nd"/>
    <property type="match status" value="2"/>
</dbReference>
<keyword evidence="3" id="KW-0245">EGF-like domain</keyword>
<dbReference type="PROSITE" id="PS50026">
    <property type="entry name" value="EGF_3"/>
    <property type="match status" value="2"/>
</dbReference>
<dbReference type="SMART" id="SM00181">
    <property type="entry name" value="EGF"/>
    <property type="match status" value="2"/>
</dbReference>
<feature type="domain" description="EGF-like" evidence="4">
    <location>
        <begin position="260"/>
        <end position="300"/>
    </location>
</feature>
<evidence type="ECO:0000313" key="6">
    <source>
        <dbReference type="EMBL" id="GMT36973.1"/>
    </source>
</evidence>
<dbReference type="PROSITE" id="PS01186">
    <property type="entry name" value="EGF_2"/>
    <property type="match status" value="2"/>
</dbReference>
<dbReference type="InterPro" id="IPR000152">
    <property type="entry name" value="EGF-type_Asp/Asn_hydroxyl_site"/>
</dbReference>
<name>A0AAV5X2X2_9BILA</name>
<dbReference type="Gene3D" id="6.20.200.20">
    <property type="match status" value="1"/>
</dbReference>
<dbReference type="Gene3D" id="2.10.70.10">
    <property type="entry name" value="Complement Module, domain 1"/>
    <property type="match status" value="1"/>
</dbReference>
<dbReference type="SMART" id="SM00179">
    <property type="entry name" value="EGF_CA"/>
    <property type="match status" value="2"/>
</dbReference>
<dbReference type="InterPro" id="IPR018097">
    <property type="entry name" value="EGF_Ca-bd_CS"/>
</dbReference>
<dbReference type="InterPro" id="IPR001881">
    <property type="entry name" value="EGF-like_Ca-bd_dom"/>
</dbReference>
<dbReference type="SUPFAM" id="SSF57603">
    <property type="entry name" value="FnI-like domain"/>
    <property type="match status" value="2"/>
</dbReference>
<comment type="caution">
    <text evidence="3">Lacks conserved residue(s) required for the propagation of feature annotation.</text>
</comment>
<evidence type="ECO:0000259" key="4">
    <source>
        <dbReference type="PROSITE" id="PS50026"/>
    </source>
</evidence>
<dbReference type="Pfam" id="PF00008">
    <property type="entry name" value="EGF"/>
    <property type="match status" value="1"/>
</dbReference>
<feature type="non-terminal residue" evidence="6">
    <location>
        <position position="1"/>
    </location>
</feature>
<feature type="domain" description="VWFC" evidence="5">
    <location>
        <begin position="139"/>
        <end position="198"/>
    </location>
</feature>
<dbReference type="CDD" id="cd00054">
    <property type="entry name" value="EGF_CA"/>
    <property type="match status" value="2"/>
</dbReference>
<dbReference type="InterPro" id="IPR001007">
    <property type="entry name" value="VWF_dom"/>
</dbReference>
<evidence type="ECO:0000256" key="3">
    <source>
        <dbReference type="PROSITE-ProRule" id="PRU00076"/>
    </source>
</evidence>
<organism evidence="6 7">
    <name type="scientific">Pristionchus fissidentatus</name>
    <dbReference type="NCBI Taxonomy" id="1538716"/>
    <lineage>
        <taxon>Eukaryota</taxon>
        <taxon>Metazoa</taxon>
        <taxon>Ecdysozoa</taxon>
        <taxon>Nematoda</taxon>
        <taxon>Chromadorea</taxon>
        <taxon>Rhabditida</taxon>
        <taxon>Rhabditina</taxon>
        <taxon>Diplogasteromorpha</taxon>
        <taxon>Diplogasteroidea</taxon>
        <taxon>Neodiplogasteridae</taxon>
        <taxon>Pristionchus</taxon>
    </lineage>
</organism>
<sequence length="353" mass="39601">VRIIPIRAPLNTQEIHHVVLRVNISSVVIIANCRQLLSIDEDDLHFDLPGDALVRLFSRGSPHSDNGYNLKVTPIAQSPFPCATLEIIIDNYTPVHTKSRQDKPSSLQRLSALEHQMIKLKSSLGIMDRRLELIENSKKVCNWANTSLVEGQRAVDSDSCEECVCEADGTMKCESLGCPPVNCSRPERASGECCPACRRPCEFNKRFYEHGEETHPQTCVSCICDDGMMQCRQEQPASCPLLNCTDQIQPENYCCPVCSNRDYCAEHNPCQNQYAKCINKNHRAECQCDLGFIGNGTHCFDMDECKWSKDAKEQLGGCSDGSKCVNLPGSFRCDCLPGYIRLNERICLNLIRF</sequence>
<keyword evidence="2" id="KW-0325">Glycoprotein</keyword>
<dbReference type="GO" id="GO:0008201">
    <property type="term" value="F:heparin binding"/>
    <property type="evidence" value="ECO:0007669"/>
    <property type="project" value="TreeGrafter"/>
</dbReference>
<reference evidence="6" key="1">
    <citation type="submission" date="2023-10" db="EMBL/GenBank/DDBJ databases">
        <title>Genome assembly of Pristionchus species.</title>
        <authorList>
            <person name="Yoshida K."/>
            <person name="Sommer R.J."/>
        </authorList>
    </citation>
    <scope>NUCLEOTIDE SEQUENCE</scope>
    <source>
        <strain evidence="6">RS5133</strain>
    </source>
</reference>
<evidence type="ECO:0000313" key="7">
    <source>
        <dbReference type="Proteomes" id="UP001432322"/>
    </source>
</evidence>
<dbReference type="PROSITE" id="PS00010">
    <property type="entry name" value="ASX_HYDROXYL"/>
    <property type="match status" value="1"/>
</dbReference>
<dbReference type="Gene3D" id="2.10.25.10">
    <property type="entry name" value="Laminin"/>
    <property type="match status" value="2"/>
</dbReference>
<dbReference type="Proteomes" id="UP001432322">
    <property type="component" value="Unassembled WGS sequence"/>
</dbReference>
<dbReference type="SMART" id="SM00214">
    <property type="entry name" value="VWC"/>
    <property type="match status" value="2"/>
</dbReference>
<dbReference type="GO" id="GO:0005509">
    <property type="term" value="F:calcium ion binding"/>
    <property type="evidence" value="ECO:0007669"/>
    <property type="project" value="InterPro"/>
</dbReference>
<dbReference type="PANTHER" id="PTHR24042">
    <property type="entry name" value="NEL HOMOLOG"/>
    <property type="match status" value="1"/>
</dbReference>
<dbReference type="InterPro" id="IPR000742">
    <property type="entry name" value="EGF"/>
</dbReference>
<accession>A0AAV5X2X2</accession>
<evidence type="ECO:0000256" key="1">
    <source>
        <dbReference type="ARBA" id="ARBA00023157"/>
    </source>
</evidence>
<dbReference type="InterPro" id="IPR051586">
    <property type="entry name" value="PKC-binding_NELL"/>
</dbReference>
<dbReference type="PANTHER" id="PTHR24042:SF5">
    <property type="entry name" value="EGF-LIKE CALCIUM-BINDING DOMAIN-CONTAINING PROTEIN"/>
    <property type="match status" value="1"/>
</dbReference>